<dbReference type="InterPro" id="IPR027417">
    <property type="entry name" value="P-loop_NTPase"/>
</dbReference>
<dbReference type="SMART" id="SM01043">
    <property type="entry name" value="BTAD"/>
    <property type="match status" value="1"/>
</dbReference>
<dbReference type="Pfam" id="PF03704">
    <property type="entry name" value="BTAD"/>
    <property type="match status" value="1"/>
</dbReference>
<dbReference type="InterPro" id="IPR001867">
    <property type="entry name" value="OmpR/PhoB-type_DNA-bd"/>
</dbReference>
<evidence type="ECO:0000256" key="2">
    <source>
        <dbReference type="ARBA" id="ARBA00023125"/>
    </source>
</evidence>
<dbReference type="CDD" id="cd00383">
    <property type="entry name" value="trans_reg_C"/>
    <property type="match status" value="1"/>
</dbReference>
<evidence type="ECO:0000256" key="4">
    <source>
        <dbReference type="SAM" id="MobiDB-lite"/>
    </source>
</evidence>
<evidence type="ECO:0000259" key="5">
    <source>
        <dbReference type="PROSITE" id="PS51755"/>
    </source>
</evidence>
<evidence type="ECO:0000256" key="1">
    <source>
        <dbReference type="ARBA" id="ARBA00005820"/>
    </source>
</evidence>
<dbReference type="InterPro" id="IPR019734">
    <property type="entry name" value="TPR_rpt"/>
</dbReference>
<evidence type="ECO:0000256" key="3">
    <source>
        <dbReference type="PROSITE-ProRule" id="PRU01091"/>
    </source>
</evidence>
<dbReference type="SUPFAM" id="SSF52540">
    <property type="entry name" value="P-loop containing nucleoside triphosphate hydrolases"/>
    <property type="match status" value="1"/>
</dbReference>
<dbReference type="PRINTS" id="PR00364">
    <property type="entry name" value="DISEASERSIST"/>
</dbReference>
<dbReference type="PANTHER" id="PTHR47691">
    <property type="entry name" value="REGULATOR-RELATED"/>
    <property type="match status" value="1"/>
</dbReference>
<dbReference type="Pfam" id="PF13424">
    <property type="entry name" value="TPR_12"/>
    <property type="match status" value="1"/>
</dbReference>
<dbReference type="Pfam" id="PF00486">
    <property type="entry name" value="Trans_reg_C"/>
    <property type="match status" value="1"/>
</dbReference>
<name>A0ABN2TI80_9ACTN</name>
<evidence type="ECO:0000313" key="6">
    <source>
        <dbReference type="EMBL" id="GAA2010514.1"/>
    </source>
</evidence>
<comment type="caution">
    <text evidence="6">The sequence shown here is derived from an EMBL/GenBank/DDBJ whole genome shotgun (WGS) entry which is preliminary data.</text>
</comment>
<accession>A0ABN2TI80</accession>
<dbReference type="Gene3D" id="1.10.10.10">
    <property type="entry name" value="Winged helix-like DNA-binding domain superfamily/Winged helix DNA-binding domain"/>
    <property type="match status" value="1"/>
</dbReference>
<keyword evidence="7" id="KW-1185">Reference proteome</keyword>
<feature type="region of interest" description="Disordered" evidence="4">
    <location>
        <begin position="227"/>
        <end position="262"/>
    </location>
</feature>
<dbReference type="PANTHER" id="PTHR47691:SF3">
    <property type="entry name" value="HTH-TYPE TRANSCRIPTIONAL REGULATOR RV0890C-RELATED"/>
    <property type="match status" value="1"/>
</dbReference>
<evidence type="ECO:0000313" key="7">
    <source>
        <dbReference type="Proteomes" id="UP001500751"/>
    </source>
</evidence>
<protein>
    <submittedName>
        <fullName evidence="6">BTAD domain-containing putative transcriptional regulator</fullName>
    </submittedName>
</protein>
<feature type="DNA-binding region" description="OmpR/PhoB-type" evidence="3">
    <location>
        <begin position="1"/>
        <end position="68"/>
    </location>
</feature>
<dbReference type="InterPro" id="IPR036388">
    <property type="entry name" value="WH-like_DNA-bd_sf"/>
</dbReference>
<dbReference type="Gene3D" id="3.40.50.300">
    <property type="entry name" value="P-loop containing nucleotide triphosphate hydrolases"/>
    <property type="match status" value="1"/>
</dbReference>
<gene>
    <name evidence="6" type="ORF">GCM10009839_00520</name>
</gene>
<comment type="similarity">
    <text evidence="1">Belongs to the AfsR/DnrI/RedD regulatory family.</text>
</comment>
<dbReference type="InterPro" id="IPR011990">
    <property type="entry name" value="TPR-like_helical_dom_sf"/>
</dbReference>
<dbReference type="SUPFAM" id="SSF46894">
    <property type="entry name" value="C-terminal effector domain of the bipartite response regulators"/>
    <property type="match status" value="1"/>
</dbReference>
<dbReference type="SUPFAM" id="SSF48452">
    <property type="entry name" value="TPR-like"/>
    <property type="match status" value="4"/>
</dbReference>
<organism evidence="6 7">
    <name type="scientific">Catenulispora yoronensis</name>
    <dbReference type="NCBI Taxonomy" id="450799"/>
    <lineage>
        <taxon>Bacteria</taxon>
        <taxon>Bacillati</taxon>
        <taxon>Actinomycetota</taxon>
        <taxon>Actinomycetes</taxon>
        <taxon>Catenulisporales</taxon>
        <taxon>Catenulisporaceae</taxon>
        <taxon>Catenulispora</taxon>
    </lineage>
</organism>
<proteinExistence type="inferred from homology"/>
<feature type="domain" description="OmpR/PhoB-type" evidence="5">
    <location>
        <begin position="1"/>
        <end position="68"/>
    </location>
</feature>
<dbReference type="EMBL" id="BAAAQN010000001">
    <property type="protein sequence ID" value="GAA2010514.1"/>
    <property type="molecule type" value="Genomic_DNA"/>
</dbReference>
<dbReference type="InterPro" id="IPR005158">
    <property type="entry name" value="BTAD"/>
</dbReference>
<reference evidence="6 7" key="1">
    <citation type="journal article" date="2019" name="Int. J. Syst. Evol. Microbiol.">
        <title>The Global Catalogue of Microorganisms (GCM) 10K type strain sequencing project: providing services to taxonomists for standard genome sequencing and annotation.</title>
        <authorList>
            <consortium name="The Broad Institute Genomics Platform"/>
            <consortium name="The Broad Institute Genome Sequencing Center for Infectious Disease"/>
            <person name="Wu L."/>
            <person name="Ma J."/>
        </authorList>
    </citation>
    <scope>NUCLEOTIDE SEQUENCE [LARGE SCALE GENOMIC DNA]</scope>
    <source>
        <strain evidence="6 7">JCM 16014</strain>
    </source>
</reference>
<keyword evidence="2 3" id="KW-0238">DNA-binding</keyword>
<sequence>MLAMLLLHANRVVTRPQLVSAVWGDDPPASAASSLKNHVVQLRRLLAGSQVGGADRLRTVGSGYLLQVRAGELDSDEFAERLSEARAARQAEDWELVRVRTGSALALWRGDPLDDLAASGGDLHSRLQHLVEAFLTALEWHFDAQLYLGQHRELLPDLVARTAEYPLHETLHGQLMTALYRSGRQGEALRVFGQVRKRLRDELGVDPGPELRQLHRRLLIADPSLLCQARPPEGTSPERIQPEGTAPEATAPENTSADHDQDTQFRALSRPAARSQIPADTAAFVGRTDELNRLCAMAEQASAGAATGAVVISAIDGIGGIGKSALAVHAAHRLRAAFPDGQLFIDLHGHTPGVAPLTPGDALERMLRSLGVSPQLIPGDPDECAAFYRDRLADTRTLIVLDNAAGSAQVRPLLPAASGCLVLVTSRRRLTGLDDAHHLALDVLSPESALAMLRRVAGPGRVPDGDPAAAELVELCGRTPLAIRIVAARLRNRELLRPQDLVDRLRDEHGRLERLQDEDRSLAAVFESSRAVLPPAEQRLFRLLGSVPGPDIDVHAAANLLGEDQWTAERLLDSLLDHSMLSQYAAGRYHLHDLLRLHARAARPDDPTSPHERAAALQRLADYYLHTSAVADQYLARQTRPRTSPAAAFVPPPSSAPELPDRRSALAWMRAERNNLLASVAAAGAEHAVALTSAMGAFLQLEGPLTLAKDLHEAAVAAAGEIGFRGAEAGALVDLGRARTAAGEFAAAGELLEHALKLYRDLDDRCGEAHVLYAQGVVRHLRGDFEAARELNESAREIYRELGERRGEATALYGLGRVALVTSDHRAAADLLGQSAAIMREVGDRHNEANAHWDLGRVRQAQGDYSAAAELHEHALAVYLDLDSRHGEANTRWSLGGVRRVTGDLAAAGEMLERALTLFVELGQPDGEGYACLELARVRHAGGDAATAVRLLERALARFRRIGNGHGEANSNLALARVRQACGDFESAGELLAKGLGFFRDVDVQGETEALNDLGALLAQTQGPEAALVPYRRSLELARGLGSPLDEAAALTGIARCAARLADHAAALDSIQQAVSLYRRIGAADAESAAAFLAELKADGPAES</sequence>
<dbReference type="SMART" id="SM00028">
    <property type="entry name" value="TPR"/>
    <property type="match status" value="7"/>
</dbReference>
<dbReference type="CDD" id="cd15831">
    <property type="entry name" value="BTAD"/>
    <property type="match status" value="1"/>
</dbReference>
<dbReference type="Proteomes" id="UP001500751">
    <property type="component" value="Unassembled WGS sequence"/>
</dbReference>
<dbReference type="PROSITE" id="PS51755">
    <property type="entry name" value="OMPR_PHOB"/>
    <property type="match status" value="1"/>
</dbReference>
<dbReference type="Gene3D" id="1.25.40.10">
    <property type="entry name" value="Tetratricopeptide repeat domain"/>
    <property type="match status" value="3"/>
</dbReference>
<dbReference type="InterPro" id="IPR016032">
    <property type="entry name" value="Sig_transdc_resp-reg_C-effctor"/>
</dbReference>